<evidence type="ECO:0000313" key="2">
    <source>
        <dbReference type="EMBL" id="MBS0030429.1"/>
    </source>
</evidence>
<dbReference type="Proteomes" id="UP000676386">
    <property type="component" value="Unassembled WGS sequence"/>
</dbReference>
<organism evidence="2 3">
    <name type="scientific">Chitinophaga hostae</name>
    <dbReference type="NCBI Taxonomy" id="2831022"/>
    <lineage>
        <taxon>Bacteria</taxon>
        <taxon>Pseudomonadati</taxon>
        <taxon>Bacteroidota</taxon>
        <taxon>Chitinophagia</taxon>
        <taxon>Chitinophagales</taxon>
        <taxon>Chitinophagaceae</taxon>
        <taxon>Chitinophaga</taxon>
    </lineage>
</organism>
<name>A0ABS5J5E4_9BACT</name>
<keyword evidence="3" id="KW-1185">Reference proteome</keyword>
<comment type="caution">
    <text evidence="2">The sequence shown here is derived from an EMBL/GenBank/DDBJ whole genome shotgun (WGS) entry which is preliminary data.</text>
</comment>
<dbReference type="InterPro" id="IPR017853">
    <property type="entry name" value="GH"/>
</dbReference>
<evidence type="ECO:0000313" key="3">
    <source>
        <dbReference type="Proteomes" id="UP000676386"/>
    </source>
</evidence>
<dbReference type="RefSeq" id="WP_211975568.1">
    <property type="nucleotide sequence ID" value="NZ_CBFHAM010000008.1"/>
</dbReference>
<dbReference type="InterPro" id="IPR013785">
    <property type="entry name" value="Aldolase_TIM"/>
</dbReference>
<dbReference type="Gene3D" id="3.20.20.70">
    <property type="entry name" value="Aldolase class I"/>
    <property type="match status" value="1"/>
</dbReference>
<feature type="signal peptide" evidence="1">
    <location>
        <begin position="1"/>
        <end position="19"/>
    </location>
</feature>
<dbReference type="SUPFAM" id="SSF51445">
    <property type="entry name" value="(Trans)glycosidases"/>
    <property type="match status" value="1"/>
</dbReference>
<gene>
    <name evidence="2" type="ORF">KE626_24090</name>
</gene>
<keyword evidence="1" id="KW-0732">Signal</keyword>
<feature type="chain" id="PRO_5046623592" description="Melibiase" evidence="1">
    <location>
        <begin position="20"/>
        <end position="840"/>
    </location>
</feature>
<protein>
    <recommendedName>
        <fullName evidence="4">Melibiase</fullName>
    </recommendedName>
</protein>
<evidence type="ECO:0000256" key="1">
    <source>
        <dbReference type="SAM" id="SignalP"/>
    </source>
</evidence>
<accession>A0ABS5J5E4</accession>
<evidence type="ECO:0008006" key="4">
    <source>
        <dbReference type="Google" id="ProtNLM"/>
    </source>
</evidence>
<reference evidence="2 3" key="1">
    <citation type="submission" date="2021-04" db="EMBL/GenBank/DDBJ databases">
        <title>Chitinophaga sp. nov., isolated from the rhizosphere soil.</title>
        <authorList>
            <person name="He S."/>
        </authorList>
    </citation>
    <scope>NUCLEOTIDE SEQUENCE [LARGE SCALE GENOMIC DNA]</scope>
    <source>
        <strain evidence="2 3">2R12</strain>
    </source>
</reference>
<proteinExistence type="predicted"/>
<sequence length="840" mass="95117">MKKLHLALWLCGFPVILQAQDISLRNDRFSRTLSFDGQVWRTTAFTDLRQHVTLPVKSEELNILPMDTDNSYSIADFKAVNAPHVFNKQDTSFIEITYKPLKSSTVLPNELLIQYYIVKGEAYSRKKLVLRYQQPATIDRLEAERFVISQTATGGGRGEPVFADGRWFFGMEYPASYTRHSDGNTPASYARHYDKVGNYSFINLEGRDIAQKAVKGMIRLMHFPGYAVQQADSNYYIFSKTVVAGCREENGSVEQAFMQYLSTLWKAPRSFLHYNNWFEPRAKDLSGDGLINIWREFKTAITPYGIKMDAMVADDGWQNRKSVWDPSPKYFPNGLEDVKKLSAKLQAEGTGFGLWLAINNYTNDINWAKQQGYKEAIPNDYFKQYGRYLSLSAPQNKAKLLQQIPDIIRQTHAIYYKHDFNELSDLGEGNSHPATDRHGHEANLDAAIDILLATRKVNPEIYQNLTNWIWFSPYWLMYADYLWMLSGDDGTNGNWPELSTRATASTDRDTYIWRMFGNPADRPLVPISRLMTHGIIKTSDGRMESREDNLQDWLEYVLMHYGRGTLLKEWYISPEVMSPDEWKALCTVNNWAASHRAALNNTVFIGGRPDEGNAYGYMGWDGEKGVLVARNTQAAPQELVIPFDRSTNFPAAFGAAYHAAVVFPYQDVYPQTFVSGKTIRILLPGYATMAFEFEKGKAGSSIASPGKINFRTTGNTTILDVPANVKGRCDLLLIGYPEVPTVQIGGNTVKTTRSNKAAINSFSSYAVTGMPSSKAHEWNMVSIDLLPYAGKKITITYSKTSGFESHLLAERRVKAPAAKEGKARLWPLTNDTRRQTTRLF</sequence>
<dbReference type="EMBL" id="JAGTXB010000014">
    <property type="protein sequence ID" value="MBS0030429.1"/>
    <property type="molecule type" value="Genomic_DNA"/>
</dbReference>